<accession>A0A6J7R0M0</accession>
<protein>
    <submittedName>
        <fullName evidence="7">Unannotated protein</fullName>
    </submittedName>
</protein>
<dbReference type="Pfam" id="PF13830">
    <property type="entry name" value="DUF4192"/>
    <property type="match status" value="1"/>
</dbReference>
<dbReference type="EMBL" id="CAESAI010000049">
    <property type="protein sequence ID" value="CAB4344085.1"/>
    <property type="molecule type" value="Genomic_DNA"/>
</dbReference>
<dbReference type="EMBL" id="CAFBPK010000018">
    <property type="protein sequence ID" value="CAB5023628.1"/>
    <property type="molecule type" value="Genomic_DNA"/>
</dbReference>
<dbReference type="AlphaFoldDB" id="A0A6J7R0M0"/>
<evidence type="ECO:0000313" key="5">
    <source>
        <dbReference type="EMBL" id="CAB4814941.1"/>
    </source>
</evidence>
<dbReference type="EMBL" id="CAFBIX010000037">
    <property type="protein sequence ID" value="CAB4848984.1"/>
    <property type="molecule type" value="Genomic_DNA"/>
</dbReference>
<evidence type="ECO:0000313" key="2">
    <source>
        <dbReference type="EMBL" id="CAB4345227.1"/>
    </source>
</evidence>
<evidence type="ECO:0000313" key="4">
    <source>
        <dbReference type="EMBL" id="CAB4749189.1"/>
    </source>
</evidence>
<evidence type="ECO:0000313" key="3">
    <source>
        <dbReference type="EMBL" id="CAB4707563.1"/>
    </source>
</evidence>
<dbReference type="InterPro" id="IPR025447">
    <property type="entry name" value="DUF4192"/>
</dbReference>
<gene>
    <name evidence="3" type="ORF">UFOPK2648_00688</name>
    <name evidence="4" type="ORF">UFOPK2824_00602</name>
    <name evidence="5" type="ORF">UFOPK3037_01597</name>
    <name evidence="6" type="ORF">UFOPK3278_00929</name>
    <name evidence="1" type="ORF">UFOPK3406_01324</name>
    <name evidence="2" type="ORF">UFOPK3925_01530</name>
    <name evidence="7" type="ORF">UFOPK4097_01083</name>
</gene>
<dbReference type="EMBL" id="CAESAD010000017">
    <property type="protein sequence ID" value="CAB4345227.1"/>
    <property type="molecule type" value="Genomic_DNA"/>
</dbReference>
<proteinExistence type="predicted"/>
<name>A0A6J7R0M0_9ZZZZ</name>
<dbReference type="EMBL" id="CAEZZD010000078">
    <property type="protein sequence ID" value="CAB4749189.1"/>
    <property type="molecule type" value="Genomic_DNA"/>
</dbReference>
<reference evidence="7" key="1">
    <citation type="submission" date="2020-05" db="EMBL/GenBank/DDBJ databases">
        <authorList>
            <person name="Chiriac C."/>
            <person name="Salcher M."/>
            <person name="Ghai R."/>
            <person name="Kavagutti S V."/>
        </authorList>
    </citation>
    <scope>NUCLEOTIDE SEQUENCE</scope>
</reference>
<evidence type="ECO:0000313" key="6">
    <source>
        <dbReference type="EMBL" id="CAB4848984.1"/>
    </source>
</evidence>
<sequence>MTKQPQETDQGLDLGIEIQALTKSQILARSKAVQAAAESFANELSSDSFAARAALVGLVFDRWQVNEPMTWDEHGQLCIALCDIRTRDGLLRRLHDAAELRGQVRDHLLREIGRAHQEWIPPLATVFGGVAWLDGDGDITRVAIDRALEIDPAYSLARLLDIALRHNVPATVWSASLAAVSFDACIKGAA</sequence>
<evidence type="ECO:0000313" key="1">
    <source>
        <dbReference type="EMBL" id="CAB4344085.1"/>
    </source>
</evidence>
<organism evidence="7">
    <name type="scientific">freshwater metagenome</name>
    <dbReference type="NCBI Taxonomy" id="449393"/>
    <lineage>
        <taxon>unclassified sequences</taxon>
        <taxon>metagenomes</taxon>
        <taxon>ecological metagenomes</taxon>
    </lineage>
</organism>
<dbReference type="EMBL" id="CAEZYC010000030">
    <property type="protein sequence ID" value="CAB4707563.1"/>
    <property type="molecule type" value="Genomic_DNA"/>
</dbReference>
<dbReference type="EMBL" id="CAFAAO010000032">
    <property type="protein sequence ID" value="CAB4814941.1"/>
    <property type="molecule type" value="Genomic_DNA"/>
</dbReference>
<evidence type="ECO:0000313" key="7">
    <source>
        <dbReference type="EMBL" id="CAB5023628.1"/>
    </source>
</evidence>